<dbReference type="PANTHER" id="PTHR45695">
    <property type="entry name" value="LEUCOKININ RECEPTOR-RELATED"/>
    <property type="match status" value="1"/>
</dbReference>
<dbReference type="Proteomes" id="UP000095280">
    <property type="component" value="Unplaced"/>
</dbReference>
<dbReference type="WBParaSite" id="maker-uti_cns_0000907-snap-gene-1.4-mRNA-1">
    <property type="protein sequence ID" value="maker-uti_cns_0000907-snap-gene-1.4-mRNA-1"/>
    <property type="gene ID" value="maker-uti_cns_0000907-snap-gene-1.4"/>
</dbReference>
<keyword evidence="3 9" id="KW-1133">Transmembrane helix</keyword>
<dbReference type="InterPro" id="IPR000276">
    <property type="entry name" value="GPCR_Rhodpsn"/>
</dbReference>
<dbReference type="PANTHER" id="PTHR45695:SF9">
    <property type="entry name" value="LEUCOKININ RECEPTOR"/>
    <property type="match status" value="1"/>
</dbReference>
<dbReference type="GO" id="GO:0005886">
    <property type="term" value="C:plasma membrane"/>
    <property type="evidence" value="ECO:0007669"/>
    <property type="project" value="TreeGrafter"/>
</dbReference>
<dbReference type="GO" id="GO:0004930">
    <property type="term" value="F:G protein-coupled receptor activity"/>
    <property type="evidence" value="ECO:0007669"/>
    <property type="project" value="UniProtKB-KW"/>
</dbReference>
<evidence type="ECO:0000256" key="1">
    <source>
        <dbReference type="ARBA" id="ARBA00004141"/>
    </source>
</evidence>
<reference evidence="12" key="1">
    <citation type="submission" date="2016-11" db="UniProtKB">
        <authorList>
            <consortium name="WormBaseParasite"/>
        </authorList>
    </citation>
    <scope>IDENTIFICATION</scope>
</reference>
<evidence type="ECO:0000313" key="12">
    <source>
        <dbReference type="WBParaSite" id="maker-uti_cns_0000907-snap-gene-1.4-mRNA-1"/>
    </source>
</evidence>
<accession>A0A1I8G696</accession>
<protein>
    <submittedName>
        <fullName evidence="12">G_PROTEIN_RECEP_F1_2 domain-containing protein</fullName>
    </submittedName>
</protein>
<evidence type="ECO:0000256" key="2">
    <source>
        <dbReference type="ARBA" id="ARBA00022692"/>
    </source>
</evidence>
<keyword evidence="11" id="KW-1185">Reference proteome</keyword>
<evidence type="ECO:0000313" key="11">
    <source>
        <dbReference type="Proteomes" id="UP000095280"/>
    </source>
</evidence>
<evidence type="ECO:0000256" key="3">
    <source>
        <dbReference type="ARBA" id="ARBA00022989"/>
    </source>
</evidence>
<keyword evidence="5 9" id="KW-0472">Membrane</keyword>
<dbReference type="InterPro" id="IPR017452">
    <property type="entry name" value="GPCR_Rhodpsn_7TM"/>
</dbReference>
<dbReference type="PROSITE" id="PS50262">
    <property type="entry name" value="G_PROTEIN_RECEP_F1_2"/>
    <property type="match status" value="1"/>
</dbReference>
<feature type="region of interest" description="Disordered" evidence="8">
    <location>
        <begin position="298"/>
        <end position="326"/>
    </location>
</feature>
<evidence type="ECO:0000256" key="9">
    <source>
        <dbReference type="SAM" id="Phobius"/>
    </source>
</evidence>
<sequence>LLTQSNCKSESMEPDQNFTQQLLMDMLHDQIYGRRVLNGSDVALVSIYSVIALLSLCGNGFFLFLSFRYRGLRRHISYIMMSLAGSNLLVTCTCLPVSTVKVFYTTWRFGLAGCRLVSFIEGLALSVNSFSLASIAILRARQSALMIPPTQTSTRGLRILVAGTWLSALVVSLPALFAFKLAEVPIPGVGKNATDRVYFVCSEDRSNSAGQKAYSAYLLLILFLSPCIVLTFSYGFTARFISRQFTRLTKNPTTRSQQREAAVAEEGAEAVELPGVEPPLTTNQTSVMATARLMAGGSRLSGSRQLNTLASSRSPAYQTRKLQKRT</sequence>
<feature type="transmembrane region" description="Helical" evidence="9">
    <location>
        <begin position="78"/>
        <end position="104"/>
    </location>
</feature>
<keyword evidence="2 9" id="KW-0812">Transmembrane</keyword>
<comment type="subcellular location">
    <subcellularLocation>
        <location evidence="1">Membrane</location>
        <topology evidence="1">Multi-pass membrane protein</topology>
    </subcellularLocation>
</comment>
<dbReference type="Pfam" id="PF00001">
    <property type="entry name" value="7tm_1"/>
    <property type="match status" value="1"/>
</dbReference>
<keyword evidence="4" id="KW-0297">G-protein coupled receptor</keyword>
<dbReference type="AlphaFoldDB" id="A0A1I8G696"/>
<evidence type="ECO:0000256" key="7">
    <source>
        <dbReference type="ARBA" id="ARBA00023224"/>
    </source>
</evidence>
<feature type="transmembrane region" description="Helical" evidence="9">
    <location>
        <begin position="116"/>
        <end position="138"/>
    </location>
</feature>
<feature type="domain" description="G-protein coupled receptors family 1 profile" evidence="10">
    <location>
        <begin position="58"/>
        <end position="326"/>
    </location>
</feature>
<evidence type="ECO:0000256" key="5">
    <source>
        <dbReference type="ARBA" id="ARBA00023136"/>
    </source>
</evidence>
<keyword evidence="6" id="KW-0675">Receptor</keyword>
<organism evidence="11 12">
    <name type="scientific">Macrostomum lignano</name>
    <dbReference type="NCBI Taxonomy" id="282301"/>
    <lineage>
        <taxon>Eukaryota</taxon>
        <taxon>Metazoa</taxon>
        <taxon>Spiralia</taxon>
        <taxon>Lophotrochozoa</taxon>
        <taxon>Platyhelminthes</taxon>
        <taxon>Rhabditophora</taxon>
        <taxon>Macrostomorpha</taxon>
        <taxon>Macrostomida</taxon>
        <taxon>Macrostomidae</taxon>
        <taxon>Macrostomum</taxon>
    </lineage>
</organism>
<evidence type="ECO:0000259" key="10">
    <source>
        <dbReference type="PROSITE" id="PS50262"/>
    </source>
</evidence>
<name>A0A1I8G696_9PLAT</name>
<proteinExistence type="predicted"/>
<dbReference type="Gene3D" id="1.20.1070.10">
    <property type="entry name" value="Rhodopsin 7-helix transmembrane proteins"/>
    <property type="match status" value="1"/>
</dbReference>
<feature type="transmembrane region" description="Helical" evidence="9">
    <location>
        <begin position="159"/>
        <end position="179"/>
    </location>
</feature>
<evidence type="ECO:0000256" key="4">
    <source>
        <dbReference type="ARBA" id="ARBA00023040"/>
    </source>
</evidence>
<dbReference type="SUPFAM" id="SSF81321">
    <property type="entry name" value="Family A G protein-coupled receptor-like"/>
    <property type="match status" value="1"/>
</dbReference>
<evidence type="ECO:0000256" key="8">
    <source>
        <dbReference type="SAM" id="MobiDB-lite"/>
    </source>
</evidence>
<feature type="transmembrane region" description="Helical" evidence="9">
    <location>
        <begin position="214"/>
        <end position="237"/>
    </location>
</feature>
<evidence type="ECO:0000256" key="6">
    <source>
        <dbReference type="ARBA" id="ARBA00023170"/>
    </source>
</evidence>
<keyword evidence="7" id="KW-0807">Transducer</keyword>
<feature type="compositionally biased region" description="Polar residues" evidence="8">
    <location>
        <begin position="300"/>
        <end position="317"/>
    </location>
</feature>
<dbReference type="PRINTS" id="PR00237">
    <property type="entry name" value="GPCRRHODOPSN"/>
</dbReference>
<feature type="transmembrane region" description="Helical" evidence="9">
    <location>
        <begin position="42"/>
        <end position="66"/>
    </location>
</feature>